<evidence type="ECO:0000313" key="2">
    <source>
        <dbReference type="Proteomes" id="UP000663760"/>
    </source>
</evidence>
<organism evidence="1 2">
    <name type="scientific">Spirodela intermedia</name>
    <name type="common">Intermediate duckweed</name>
    <dbReference type="NCBI Taxonomy" id="51605"/>
    <lineage>
        <taxon>Eukaryota</taxon>
        <taxon>Viridiplantae</taxon>
        <taxon>Streptophyta</taxon>
        <taxon>Embryophyta</taxon>
        <taxon>Tracheophyta</taxon>
        <taxon>Spermatophyta</taxon>
        <taxon>Magnoliopsida</taxon>
        <taxon>Liliopsida</taxon>
        <taxon>Araceae</taxon>
        <taxon>Lemnoideae</taxon>
        <taxon>Spirodela</taxon>
    </lineage>
</organism>
<dbReference type="Proteomes" id="UP000663760">
    <property type="component" value="Chromosome 13"/>
</dbReference>
<gene>
    <name evidence="1" type="ORF">SI8410_13017976</name>
</gene>
<dbReference type="OrthoDB" id="912717at2759"/>
<reference evidence="1" key="1">
    <citation type="submission" date="2020-02" db="EMBL/GenBank/DDBJ databases">
        <authorList>
            <person name="Scholz U."/>
            <person name="Mascher M."/>
            <person name="Fiebig A."/>
        </authorList>
    </citation>
    <scope>NUCLEOTIDE SEQUENCE</scope>
</reference>
<evidence type="ECO:0000313" key="1">
    <source>
        <dbReference type="EMBL" id="CAA7407298.1"/>
    </source>
</evidence>
<protein>
    <submittedName>
        <fullName evidence="1">Uncharacterized protein</fullName>
    </submittedName>
</protein>
<proteinExistence type="predicted"/>
<sequence>MLIKNFIWDLQRYVNSNIISEEEKYVKKFSMLVLEVLWMDEEDKLHYFIEEL</sequence>
<keyword evidence="2" id="KW-1185">Reference proteome</keyword>
<dbReference type="AlphaFoldDB" id="A0A7I8LDC1"/>
<accession>A0A7I8LDC1</accession>
<dbReference type="EMBL" id="LR746276">
    <property type="protein sequence ID" value="CAA7407298.1"/>
    <property type="molecule type" value="Genomic_DNA"/>
</dbReference>
<name>A0A7I8LDC1_SPIIN</name>